<dbReference type="Gene3D" id="3.40.80.10">
    <property type="entry name" value="Peptidoglycan recognition protein-like"/>
    <property type="match status" value="1"/>
</dbReference>
<dbReference type="SUPFAM" id="SSF55846">
    <property type="entry name" value="N-acetylmuramoyl-L-alanine amidase-like"/>
    <property type="match status" value="1"/>
</dbReference>
<evidence type="ECO:0000313" key="5">
    <source>
        <dbReference type="Proteomes" id="UP001208570"/>
    </source>
</evidence>
<dbReference type="GO" id="GO:0009253">
    <property type="term" value="P:peptidoglycan catabolic process"/>
    <property type="evidence" value="ECO:0007669"/>
    <property type="project" value="InterPro"/>
</dbReference>
<dbReference type="EMBL" id="JAODUP010000228">
    <property type="protein sequence ID" value="KAK2155886.1"/>
    <property type="molecule type" value="Genomic_DNA"/>
</dbReference>
<feature type="chain" id="PRO_5042190424" description="Peptidoglycan recognition protein family domain-containing protein" evidence="2">
    <location>
        <begin position="26"/>
        <end position="251"/>
    </location>
</feature>
<dbReference type="Proteomes" id="UP001208570">
    <property type="component" value="Unassembled WGS sequence"/>
</dbReference>
<gene>
    <name evidence="4" type="ORF">LSH36_228g03005</name>
</gene>
<dbReference type="GO" id="GO:0008745">
    <property type="term" value="F:N-acetylmuramoyl-L-alanine amidase activity"/>
    <property type="evidence" value="ECO:0007669"/>
    <property type="project" value="InterPro"/>
</dbReference>
<name>A0AAD9JNB5_9ANNE</name>
<evidence type="ECO:0000256" key="2">
    <source>
        <dbReference type="SAM" id="SignalP"/>
    </source>
</evidence>
<dbReference type="InterPro" id="IPR015510">
    <property type="entry name" value="PGRP"/>
</dbReference>
<keyword evidence="5" id="KW-1185">Reference proteome</keyword>
<comment type="similarity">
    <text evidence="1">Belongs to the N-acetylmuramoyl-L-alanine amidase 2 family.</text>
</comment>
<dbReference type="InterPro" id="IPR036505">
    <property type="entry name" value="Amidase/PGRP_sf"/>
</dbReference>
<dbReference type="CDD" id="cd06583">
    <property type="entry name" value="PGRP"/>
    <property type="match status" value="1"/>
</dbReference>
<dbReference type="InterPro" id="IPR006619">
    <property type="entry name" value="PGRP_domain_met/bac"/>
</dbReference>
<keyword evidence="2" id="KW-0732">Signal</keyword>
<dbReference type="PANTHER" id="PTHR11022:SF41">
    <property type="entry name" value="PEPTIDOGLYCAN-RECOGNITION PROTEIN LC-RELATED"/>
    <property type="match status" value="1"/>
</dbReference>
<evidence type="ECO:0000313" key="4">
    <source>
        <dbReference type="EMBL" id="KAK2155886.1"/>
    </source>
</evidence>
<dbReference type="InterPro" id="IPR002502">
    <property type="entry name" value="Amidase_domain"/>
</dbReference>
<dbReference type="SMART" id="SM00701">
    <property type="entry name" value="PGRP"/>
    <property type="match status" value="1"/>
</dbReference>
<accession>A0AAD9JNB5</accession>
<organism evidence="4 5">
    <name type="scientific">Paralvinella palmiformis</name>
    <dbReference type="NCBI Taxonomy" id="53620"/>
    <lineage>
        <taxon>Eukaryota</taxon>
        <taxon>Metazoa</taxon>
        <taxon>Spiralia</taxon>
        <taxon>Lophotrochozoa</taxon>
        <taxon>Annelida</taxon>
        <taxon>Polychaeta</taxon>
        <taxon>Sedentaria</taxon>
        <taxon>Canalipalpata</taxon>
        <taxon>Terebellida</taxon>
        <taxon>Terebelliformia</taxon>
        <taxon>Alvinellidae</taxon>
        <taxon>Paralvinella</taxon>
    </lineage>
</organism>
<sequence length="251" mass="27850">MTMRDIRFLLCVTALTLCCVQYSEAWWWTWTRGTRTISVAPTIRGFPGVTRDWYVGVRITFNRQRNQEMLQGCSQLASAIVTREEWKAIVARWKHAIDGVAEGVIVWHTGSNTCNLAGLSAVQCQSCLRQQSCTEELVRALQDADFKQGKDDIGYNFLIGQDGVIYEGRGWNVIGQHTPGKNSKTIGVALIGDFGKTEPSQASQDALNSLIVCGKKIGELTPDAKMMTGPKMAGEAFYKMLDRCDGLCIQN</sequence>
<comment type="caution">
    <text evidence="4">The sequence shown here is derived from an EMBL/GenBank/DDBJ whole genome shotgun (WGS) entry which is preliminary data.</text>
</comment>
<reference evidence="4" key="1">
    <citation type="journal article" date="2023" name="Mol. Biol. Evol.">
        <title>Third-Generation Sequencing Reveals the Adaptive Role of the Epigenome in Three Deep-Sea Polychaetes.</title>
        <authorList>
            <person name="Perez M."/>
            <person name="Aroh O."/>
            <person name="Sun Y."/>
            <person name="Lan Y."/>
            <person name="Juniper S.K."/>
            <person name="Young C.R."/>
            <person name="Angers B."/>
            <person name="Qian P.Y."/>
        </authorList>
    </citation>
    <scope>NUCLEOTIDE SEQUENCE</scope>
    <source>
        <strain evidence="4">P08H-3</strain>
    </source>
</reference>
<protein>
    <recommendedName>
        <fullName evidence="3">Peptidoglycan recognition protein family domain-containing protein</fullName>
    </recommendedName>
</protein>
<dbReference type="AlphaFoldDB" id="A0AAD9JNB5"/>
<dbReference type="GO" id="GO:0008270">
    <property type="term" value="F:zinc ion binding"/>
    <property type="evidence" value="ECO:0007669"/>
    <property type="project" value="InterPro"/>
</dbReference>
<evidence type="ECO:0000256" key="1">
    <source>
        <dbReference type="ARBA" id="ARBA00007553"/>
    </source>
</evidence>
<feature type="signal peptide" evidence="2">
    <location>
        <begin position="1"/>
        <end position="25"/>
    </location>
</feature>
<evidence type="ECO:0000259" key="3">
    <source>
        <dbReference type="SMART" id="SM00701"/>
    </source>
</evidence>
<dbReference type="PANTHER" id="PTHR11022">
    <property type="entry name" value="PEPTIDOGLYCAN RECOGNITION PROTEIN"/>
    <property type="match status" value="1"/>
</dbReference>
<proteinExistence type="inferred from homology"/>
<dbReference type="Pfam" id="PF01510">
    <property type="entry name" value="Amidase_2"/>
    <property type="match status" value="1"/>
</dbReference>
<feature type="domain" description="Peptidoglycan recognition protein family" evidence="3">
    <location>
        <begin position="78"/>
        <end position="233"/>
    </location>
</feature>